<keyword evidence="6" id="KW-0328">Glycosyltransferase</keyword>
<evidence type="ECO:0000256" key="9">
    <source>
        <dbReference type="ARBA" id="ARBA00023277"/>
    </source>
</evidence>
<dbReference type="InterPro" id="IPR035090">
    <property type="entry name" value="Pyridoxal_P_attach_site"/>
</dbReference>
<keyword evidence="5" id="KW-0021">Allosteric enzyme</keyword>
<dbReference type="EMBL" id="VIVQ01000004">
    <property type="protein sequence ID" value="TWE07925.1"/>
    <property type="molecule type" value="Genomic_DNA"/>
</dbReference>
<dbReference type="GO" id="GO:0030170">
    <property type="term" value="F:pyridoxal phosphate binding"/>
    <property type="evidence" value="ECO:0007669"/>
    <property type="project" value="InterPro"/>
</dbReference>
<keyword evidence="14" id="KW-1185">Reference proteome</keyword>
<dbReference type="PANTHER" id="PTHR42655:SF1">
    <property type="entry name" value="GLYCOGEN PHOSPHORYLASE"/>
    <property type="match status" value="1"/>
</dbReference>
<dbReference type="InterPro" id="IPR011834">
    <property type="entry name" value="Agluc_phsphrylas"/>
</dbReference>
<dbReference type="PIRSF" id="PIRSF000460">
    <property type="entry name" value="Pprylas_GlgP"/>
    <property type="match status" value="1"/>
</dbReference>
<keyword evidence="8 11" id="KW-0663">Pyridoxal phosphate</keyword>
<dbReference type="InterPro" id="IPR000811">
    <property type="entry name" value="Glyco_trans_35"/>
</dbReference>
<dbReference type="AlphaFoldDB" id="A0A561DX26"/>
<evidence type="ECO:0000256" key="3">
    <source>
        <dbReference type="ARBA" id="ARBA00006047"/>
    </source>
</evidence>
<keyword evidence="9" id="KW-0119">Carbohydrate metabolism</keyword>
<feature type="domain" description="DUF3417" evidence="12">
    <location>
        <begin position="49"/>
        <end position="158"/>
    </location>
</feature>
<evidence type="ECO:0000313" key="13">
    <source>
        <dbReference type="EMBL" id="TWE07925.1"/>
    </source>
</evidence>
<dbReference type="Pfam" id="PF11897">
    <property type="entry name" value="DUF3417"/>
    <property type="match status" value="1"/>
</dbReference>
<gene>
    <name evidence="13" type="ORF">BKA23_3292</name>
</gene>
<evidence type="ECO:0000256" key="8">
    <source>
        <dbReference type="ARBA" id="ARBA00022898"/>
    </source>
</evidence>
<dbReference type="SUPFAM" id="SSF53756">
    <property type="entry name" value="UDP-Glycosyltransferase/glycogen phosphorylase"/>
    <property type="match status" value="1"/>
</dbReference>
<dbReference type="GO" id="GO:0008184">
    <property type="term" value="F:glycogen phosphorylase activity"/>
    <property type="evidence" value="ECO:0007669"/>
    <property type="project" value="InterPro"/>
</dbReference>
<keyword evidence="7" id="KW-0808">Transferase</keyword>
<evidence type="ECO:0000256" key="1">
    <source>
        <dbReference type="ARBA" id="ARBA00001275"/>
    </source>
</evidence>
<dbReference type="PROSITE" id="PS00102">
    <property type="entry name" value="PHOSPHORYLASE"/>
    <property type="match status" value="1"/>
</dbReference>
<dbReference type="GO" id="GO:0005975">
    <property type="term" value="P:carbohydrate metabolic process"/>
    <property type="evidence" value="ECO:0007669"/>
    <property type="project" value="InterPro"/>
</dbReference>
<dbReference type="Gene3D" id="3.40.50.2000">
    <property type="entry name" value="Glycogen Phosphorylase B"/>
    <property type="match status" value="3"/>
</dbReference>
<evidence type="ECO:0000313" key="14">
    <source>
        <dbReference type="Proteomes" id="UP000318297"/>
    </source>
</evidence>
<comment type="catalytic activity">
    <reaction evidence="1">
        <text>[(1-&gt;4)-alpha-D-glucosyl](n) + phosphate = [(1-&gt;4)-alpha-D-glucosyl](n-1) + alpha-D-glucose 1-phosphate</text>
        <dbReference type="Rhea" id="RHEA:41732"/>
        <dbReference type="Rhea" id="RHEA-COMP:9584"/>
        <dbReference type="Rhea" id="RHEA-COMP:9586"/>
        <dbReference type="ChEBI" id="CHEBI:15444"/>
        <dbReference type="ChEBI" id="CHEBI:43474"/>
        <dbReference type="ChEBI" id="CHEBI:58601"/>
        <dbReference type="EC" id="2.4.1.1"/>
    </reaction>
</comment>
<sequence>MQGPDAGLASIRATACSYRASGCTGRGQPGALPFCRVRAIRRFHVRTALPEALTPLSELATNLRWSWDSRTREIFHDMDPQAWSRVHQDPVALLAALTPDRLNALANDPGFVGRVHHASERLHDYLRKPVWFDGFNGDQLAPASIAYFSAEFGITHVLPQYSGGLGILAGDHLKSASDLGVPIVGIGLFYKSGYFKQRLSADGWQQEQYPLLDPDDLPLSLVREADGTPAQVQLALPEGRTLHAHIWKAQVGRVPLLLLDSDVVANDQAGRELTGRLYGGGGDQRLQQEMLLGIGGVRALRIWSRLTGAPAPEVYHCNEGHAGFLSVERISELVTGSGLSFEQAAQVVRASNVFTTHTPVPAGIDRFDAELVRIHFSGSAEIAGVPAASILPIGAESYEGGSDGIFNMAVMGLRMAQRCNGVSQLHGVVSREMFDGLWPGFDDSEVPITSITNGVHAPTWMDRKVVDLGRKHLGIDGVREVFGWDQVHRIPRHELWAVKRELREQLIADVRERMRKSARHRGATLAEVGWTRSILDPDVLTIGFARRVPTYKRLTLMLRDPDRLKALLLDPDRPIQLVIAGKSHPADETGKKLIQQMVRFADDPAIRHRIVFLPNYDIAMAQQLYPGVDVWLNNPLRPFEACGTSGMKAALNGALNLSILDGWWDEWYDGNNGWAIPTADGIEDEDRRDDIESAALYDLIETQVAARFYDVDEDGVPHHWLEMVEHSLKSLGPKVLATRMVQDYTSLLYTPAAIAGRAAAADQFELAKQLAAYGEVARAQFHNVQVEHVESDGVGDAPLFGDELVVRAYVRLGELRPEQVAVQVVHGRAGETDELTDVEIVQMSATEDLGDGRFRFDGTFAMTRTGAFGYSVRVLPAHEGLASAAELGLVVNA</sequence>
<protein>
    <recommendedName>
        <fullName evidence="4">glycogen phosphorylase</fullName>
        <ecNumber evidence="4">2.4.1.1</ecNumber>
    </recommendedName>
</protein>
<dbReference type="EC" id="2.4.1.1" evidence="4"/>
<evidence type="ECO:0000256" key="10">
    <source>
        <dbReference type="ARBA" id="ARBA00025174"/>
    </source>
</evidence>
<comment type="caution">
    <text evidence="13">The sequence shown here is derived from an EMBL/GenBank/DDBJ whole genome shotgun (WGS) entry which is preliminary data.</text>
</comment>
<evidence type="ECO:0000256" key="11">
    <source>
        <dbReference type="PIRSR" id="PIRSR000460-1"/>
    </source>
</evidence>
<name>A0A561DX26_9MICO</name>
<comment type="similarity">
    <text evidence="3">Belongs to the glycogen phosphorylase family.</text>
</comment>
<dbReference type="InterPro" id="IPR024517">
    <property type="entry name" value="Glycogen_phosphorylase_DUF3417"/>
</dbReference>
<dbReference type="Pfam" id="PF00343">
    <property type="entry name" value="Phosphorylase"/>
    <property type="match status" value="1"/>
</dbReference>
<accession>A0A561DX26</accession>
<reference evidence="13 14" key="1">
    <citation type="submission" date="2019-06" db="EMBL/GenBank/DDBJ databases">
        <title>Sequencing the genomes of 1000 actinobacteria strains.</title>
        <authorList>
            <person name="Klenk H.-P."/>
        </authorList>
    </citation>
    <scope>NUCLEOTIDE SEQUENCE [LARGE SCALE GENOMIC DNA]</scope>
    <source>
        <strain evidence="13 14">DSM 19560</strain>
    </source>
</reference>
<evidence type="ECO:0000259" key="12">
    <source>
        <dbReference type="Pfam" id="PF11897"/>
    </source>
</evidence>
<evidence type="ECO:0000256" key="4">
    <source>
        <dbReference type="ARBA" id="ARBA00012591"/>
    </source>
</evidence>
<feature type="modified residue" description="N6-(pyridoxal phosphate)lysine" evidence="11">
    <location>
        <position position="648"/>
    </location>
</feature>
<evidence type="ECO:0000256" key="6">
    <source>
        <dbReference type="ARBA" id="ARBA00022676"/>
    </source>
</evidence>
<comment type="cofactor">
    <cofactor evidence="2">
        <name>pyridoxal 5'-phosphate</name>
        <dbReference type="ChEBI" id="CHEBI:597326"/>
    </cofactor>
</comment>
<organism evidence="13 14">
    <name type="scientific">Rudaeicoccus suwonensis</name>
    <dbReference type="NCBI Taxonomy" id="657409"/>
    <lineage>
        <taxon>Bacteria</taxon>
        <taxon>Bacillati</taxon>
        <taxon>Actinomycetota</taxon>
        <taxon>Actinomycetes</taxon>
        <taxon>Micrococcales</taxon>
        <taxon>Dermacoccaceae</taxon>
        <taxon>Rudaeicoccus</taxon>
    </lineage>
</organism>
<comment type="function">
    <text evidence="10">Phosphorylase is an important allosteric enzyme in carbohydrate metabolism. Enzymes from different sources differ in their regulatory mechanisms and in their natural substrates. However, all known phosphorylases share catalytic and structural properties.</text>
</comment>
<dbReference type="Proteomes" id="UP000318297">
    <property type="component" value="Unassembled WGS sequence"/>
</dbReference>
<evidence type="ECO:0000256" key="5">
    <source>
        <dbReference type="ARBA" id="ARBA00022533"/>
    </source>
</evidence>
<dbReference type="NCBIfam" id="TIGR02094">
    <property type="entry name" value="more_P_ylases"/>
    <property type="match status" value="1"/>
</dbReference>
<evidence type="ECO:0000256" key="2">
    <source>
        <dbReference type="ARBA" id="ARBA00001933"/>
    </source>
</evidence>
<proteinExistence type="inferred from homology"/>
<dbReference type="InterPro" id="IPR052182">
    <property type="entry name" value="Glycogen/Maltodextrin_Phosph"/>
</dbReference>
<evidence type="ECO:0000256" key="7">
    <source>
        <dbReference type="ARBA" id="ARBA00022679"/>
    </source>
</evidence>
<dbReference type="PANTHER" id="PTHR42655">
    <property type="entry name" value="GLYCOGEN PHOSPHORYLASE"/>
    <property type="match status" value="1"/>
</dbReference>